<dbReference type="InterPro" id="IPR037165">
    <property type="entry name" value="AldOxase/xan_DH_Mopterin-bd_sf"/>
</dbReference>
<dbReference type="GO" id="GO:0016491">
    <property type="term" value="F:oxidoreductase activity"/>
    <property type="evidence" value="ECO:0007669"/>
    <property type="project" value="InterPro"/>
</dbReference>
<reference evidence="3 4" key="1">
    <citation type="submission" date="2019-04" db="EMBL/GenBank/DDBJ databases">
        <title>Geobacter ruber sp. nov., ferric-reducing bacteria isolated from paddy soil.</title>
        <authorList>
            <person name="Xu Z."/>
            <person name="Masuda Y."/>
            <person name="Itoh H."/>
            <person name="Senoo K."/>
        </authorList>
    </citation>
    <scope>NUCLEOTIDE SEQUENCE [LARGE SCALE GENOMIC DNA]</scope>
    <source>
        <strain evidence="3 4">Red88</strain>
    </source>
</reference>
<evidence type="ECO:0000256" key="1">
    <source>
        <dbReference type="ARBA" id="ARBA00023014"/>
    </source>
</evidence>
<dbReference type="Gene3D" id="3.90.1170.50">
    <property type="entry name" value="Aldehyde oxidase/xanthine dehydrogenase, a/b hammerhead"/>
    <property type="match status" value="1"/>
</dbReference>
<sequence length="725" mass="76884">MSEIIKVSRRDFIKTGLLVGGGLVLACHIPLGGRAAAAAPATTAFAPNAFLRIGTDGSVTVIVNKSEMGQGVYTSLPMLIAEELACDWHKVRVEAAPVAPEYNHAQYGPLMVTGGSSSVRSEWDRLSRAGAAAREMLVAAAAKGWQMEPAACRAENGVVIGPGGKRSGYGSLAARAAKLPVPQEPKLKGLKQRQLLGKAIHRLDSPAKINGTATFGIDVHTPGMLTAVIARPPVFGGTVKGFDPQKALAVPGVKQVVAVPAGVAVVADGFWPAQKGRELLEITWDEGQWAQISTPAMREEYSRLSAMPGLAARHDGDAPAELARADRPLQAEYEVPYLAHATMEPLNCFVDLQADRCLIRTGSQFQTVDRNAAARVAGLKPEQVSLETTFLGGGFGRRGCPASDFVIEAVEVAKAVGKPVKVIRSREDDMRAGYYRPMWHDRIAACLDDKGYPLAWRHTIVGQSIIAGTLFESAMVKGGIDHTSVEGASEISYTIPNLLVDLHTTKNGVPVLWWRSVGHSHNAFVVESFLDELAHSAGLDPYQYRRALLANHPRHLGVLQTAAEKAGWGTKLPAGTGRGIALHESFGSFIAQVAEVSLDSAGQVQVHRVVCAIDCGRIVNPDTIAAQMESGIVFGLSAALYGAITLKNGRVEQGNFDTYPLVRMQGSPRVEVHIIPSDEPPGGVGEPGVPPIAPAVANALFAATGARVRSLPLTPEKVTAARGQA</sequence>
<dbReference type="GO" id="GO:0051536">
    <property type="term" value="F:iron-sulfur cluster binding"/>
    <property type="evidence" value="ECO:0007669"/>
    <property type="project" value="UniProtKB-KW"/>
</dbReference>
<dbReference type="EMBL" id="SRSD01000005">
    <property type="protein sequence ID" value="KAA0891790.1"/>
    <property type="molecule type" value="Genomic_DNA"/>
</dbReference>
<gene>
    <name evidence="3" type="ORF">ET418_10165</name>
</gene>
<dbReference type="PANTHER" id="PTHR47495">
    <property type="entry name" value="ALDEHYDE DEHYDROGENASE"/>
    <property type="match status" value="1"/>
</dbReference>
<dbReference type="AlphaFoldDB" id="A0A5A9XFW4"/>
<evidence type="ECO:0000313" key="4">
    <source>
        <dbReference type="Proteomes" id="UP000324298"/>
    </source>
</evidence>
<dbReference type="PIRSF" id="PIRSF036389">
    <property type="entry name" value="IOR_B"/>
    <property type="match status" value="1"/>
</dbReference>
<comment type="caution">
    <text evidence="3">The sequence shown here is derived from an EMBL/GenBank/DDBJ whole genome shotgun (WGS) entry which is preliminary data.</text>
</comment>
<organism evidence="3 4">
    <name type="scientific">Oryzomonas rubra</name>
    <dbReference type="NCBI Taxonomy" id="2509454"/>
    <lineage>
        <taxon>Bacteria</taxon>
        <taxon>Pseudomonadati</taxon>
        <taxon>Thermodesulfobacteriota</taxon>
        <taxon>Desulfuromonadia</taxon>
        <taxon>Geobacterales</taxon>
        <taxon>Geobacteraceae</taxon>
        <taxon>Oryzomonas</taxon>
    </lineage>
</organism>
<dbReference type="SMART" id="SM01008">
    <property type="entry name" value="Ald_Xan_dh_C"/>
    <property type="match status" value="1"/>
</dbReference>
<feature type="domain" description="Aldehyde oxidase/xanthine dehydrogenase a/b hammerhead" evidence="2">
    <location>
        <begin position="210"/>
        <end position="288"/>
    </location>
</feature>
<dbReference type="Pfam" id="PF20256">
    <property type="entry name" value="MoCoBD_2"/>
    <property type="match status" value="2"/>
</dbReference>
<dbReference type="InterPro" id="IPR000674">
    <property type="entry name" value="Ald_Oxase/Xan_DH_a/b"/>
</dbReference>
<dbReference type="OrthoDB" id="9767994at2"/>
<keyword evidence="4" id="KW-1185">Reference proteome</keyword>
<dbReference type="PANTHER" id="PTHR47495:SF2">
    <property type="entry name" value="ALDEHYDE DEHYDROGENASE"/>
    <property type="match status" value="1"/>
</dbReference>
<accession>A0A5A9XFW4</accession>
<evidence type="ECO:0000259" key="2">
    <source>
        <dbReference type="SMART" id="SM01008"/>
    </source>
</evidence>
<keyword evidence="1" id="KW-0408">Iron</keyword>
<dbReference type="PROSITE" id="PS51318">
    <property type="entry name" value="TAT"/>
    <property type="match status" value="1"/>
</dbReference>
<dbReference type="InterPro" id="IPR052516">
    <property type="entry name" value="N-heterocyclic_Hydroxylase"/>
</dbReference>
<keyword evidence="1" id="KW-0411">Iron-sulfur</keyword>
<dbReference type="InterPro" id="IPR046867">
    <property type="entry name" value="AldOxase/xan_DH_MoCoBD2"/>
</dbReference>
<evidence type="ECO:0000313" key="3">
    <source>
        <dbReference type="EMBL" id="KAA0891790.1"/>
    </source>
</evidence>
<dbReference type="Gene3D" id="3.30.365.10">
    <property type="entry name" value="Aldehyde oxidase/xanthine dehydrogenase, molybdopterin binding domain"/>
    <property type="match status" value="4"/>
</dbReference>
<dbReference type="InterPro" id="IPR012368">
    <property type="entry name" value="OxRdtase_Mopterin-bd_su_IorB"/>
</dbReference>
<dbReference type="InterPro" id="IPR006311">
    <property type="entry name" value="TAT_signal"/>
</dbReference>
<dbReference type="Proteomes" id="UP000324298">
    <property type="component" value="Unassembled WGS sequence"/>
</dbReference>
<dbReference type="InterPro" id="IPR008274">
    <property type="entry name" value="AldOxase/xan_DH_MoCoBD1"/>
</dbReference>
<protein>
    <submittedName>
        <fullName evidence="3">Xanthine dehydrogenase family protein molybdopterin-binding subunit</fullName>
    </submittedName>
</protein>
<dbReference type="Pfam" id="PF02738">
    <property type="entry name" value="MoCoBD_1"/>
    <property type="match status" value="1"/>
</dbReference>
<dbReference type="RefSeq" id="WP_149307488.1">
    <property type="nucleotide sequence ID" value="NZ_SRSD01000005.1"/>
</dbReference>
<proteinExistence type="predicted"/>
<keyword evidence="1" id="KW-0479">Metal-binding</keyword>
<dbReference type="PROSITE" id="PS51257">
    <property type="entry name" value="PROKAR_LIPOPROTEIN"/>
    <property type="match status" value="1"/>
</dbReference>
<dbReference type="SUPFAM" id="SSF56003">
    <property type="entry name" value="Molybdenum cofactor-binding domain"/>
    <property type="match status" value="2"/>
</dbReference>
<name>A0A5A9XFW4_9BACT</name>